<gene>
    <name evidence="2" type="ORF">DF183_12460</name>
</gene>
<dbReference type="Gene3D" id="3.60.15.10">
    <property type="entry name" value="Ribonuclease Z/Hydroxyacylglutathione hydrolase-like"/>
    <property type="match status" value="1"/>
</dbReference>
<sequence length="357" mass="40642">MIQETNMTHYRDQFFPNTEELGKDEMRITALGTGRPFLRPSQANAGWLVELGNGDKFQFDFGYGTQTNFGALQIPYQTMTAYFATHLHTDHVGDFAQIWIGSWAGGRTRPLEVYGPSGPVEKYGMKHFVTKQMESYAWDTDTRVGLLPAVGAEVNVHEFDYSRAHVIYERNGVKVSSFPAVHIYDGAVSLRLDWNGLSFVYSGDTTPSYFFVENARDADVVVHETFNTREQLMERSGYDERTAIGVGSMAHSDPVEAGKVFELCAPRLAVAYHFFNDFDTAPQMEQAIRTHYQGPLVLAKDMMVFNVTAERIVTRMAVTSADVWPNKEHHEEFKKAPRKERMKMSPWLSEKQIFPKF</sequence>
<keyword evidence="1 2" id="KW-0378">Hydrolase</keyword>
<proteinExistence type="predicted"/>
<reference evidence="2 3" key="2">
    <citation type="submission" date="2018-05" db="EMBL/GenBank/DDBJ databases">
        <authorList>
            <person name="Lanie J.A."/>
            <person name="Ng W.-L."/>
            <person name="Kazmierczak K.M."/>
            <person name="Andrzejewski T.M."/>
            <person name="Davidsen T.M."/>
            <person name="Wayne K.J."/>
            <person name="Tettelin H."/>
            <person name="Glass J.I."/>
            <person name="Rusch D."/>
            <person name="Podicherti R."/>
            <person name="Tsui H.-C.T."/>
            <person name="Winkler M.E."/>
        </authorList>
    </citation>
    <scope>NUCLEOTIDE SEQUENCE [LARGE SCALE GENOMIC DNA]</scope>
    <source>
        <strain evidence="2 3">YBY</strain>
    </source>
</reference>
<reference evidence="2 3" key="1">
    <citation type="submission" date="2018-05" db="EMBL/GenBank/DDBJ databases">
        <title>Genome Sequence of an Efficient Indole-Degrading Bacterium, Alcaligenes sp.YBY.</title>
        <authorList>
            <person name="Yang B."/>
        </authorList>
    </citation>
    <scope>NUCLEOTIDE SEQUENCE [LARGE SCALE GENOMIC DNA]</scope>
    <source>
        <strain evidence="2 3">YBY</strain>
    </source>
</reference>
<dbReference type="Pfam" id="PF23023">
    <property type="entry name" value="Anti-Pycsar_Apyc1"/>
    <property type="match status" value="1"/>
</dbReference>
<dbReference type="OrthoDB" id="9803916at2"/>
<name>A0A2U2BIW8_ALCFA</name>
<organism evidence="2 3">
    <name type="scientific">Alcaligenes faecalis</name>
    <dbReference type="NCBI Taxonomy" id="511"/>
    <lineage>
        <taxon>Bacteria</taxon>
        <taxon>Pseudomonadati</taxon>
        <taxon>Pseudomonadota</taxon>
        <taxon>Betaproteobacteria</taxon>
        <taxon>Burkholderiales</taxon>
        <taxon>Alcaligenaceae</taxon>
        <taxon>Alcaligenes</taxon>
    </lineage>
</organism>
<dbReference type="InterPro" id="IPR036866">
    <property type="entry name" value="RibonucZ/Hydroxyglut_hydro"/>
</dbReference>
<dbReference type="Proteomes" id="UP000245216">
    <property type="component" value="Unassembled WGS sequence"/>
</dbReference>
<dbReference type="NCBIfam" id="NF041257">
    <property type="entry name" value="GntH_guanitoxin"/>
    <property type="match status" value="1"/>
</dbReference>
<comment type="caution">
    <text evidence="2">The sequence shown here is derived from an EMBL/GenBank/DDBJ whole genome shotgun (WGS) entry which is preliminary data.</text>
</comment>
<dbReference type="STRING" id="511.UZ73_12465"/>
<dbReference type="PANTHER" id="PTHR46018:SF2">
    <property type="entry name" value="ZINC PHOSPHODIESTERASE ELAC PROTEIN 1"/>
    <property type="match status" value="1"/>
</dbReference>
<dbReference type="EMBL" id="QEXO01000003">
    <property type="protein sequence ID" value="PWE13965.1"/>
    <property type="molecule type" value="Genomic_DNA"/>
</dbReference>
<evidence type="ECO:0000256" key="1">
    <source>
        <dbReference type="ARBA" id="ARBA00022801"/>
    </source>
</evidence>
<protein>
    <submittedName>
        <fullName evidence="2">MBL fold metallo-hydrolase</fullName>
    </submittedName>
</protein>
<dbReference type="CDD" id="cd07719">
    <property type="entry name" value="arylsulfatase_AtsA-like_MBL-fold"/>
    <property type="match status" value="1"/>
</dbReference>
<evidence type="ECO:0000313" key="2">
    <source>
        <dbReference type="EMBL" id="PWE13965.1"/>
    </source>
</evidence>
<dbReference type="SUPFAM" id="SSF56281">
    <property type="entry name" value="Metallo-hydrolase/oxidoreductase"/>
    <property type="match status" value="1"/>
</dbReference>
<evidence type="ECO:0000313" key="3">
    <source>
        <dbReference type="Proteomes" id="UP000245216"/>
    </source>
</evidence>
<dbReference type="InterPro" id="IPR044094">
    <property type="entry name" value="AtsA-like_MBL-fold"/>
</dbReference>
<dbReference type="GO" id="GO:0042781">
    <property type="term" value="F:3'-tRNA processing endoribonuclease activity"/>
    <property type="evidence" value="ECO:0007669"/>
    <property type="project" value="TreeGrafter"/>
</dbReference>
<accession>A0A2U2BIW8</accession>
<dbReference type="AlphaFoldDB" id="A0A2U2BIW8"/>
<dbReference type="PANTHER" id="PTHR46018">
    <property type="entry name" value="ZINC PHOSPHODIESTERASE ELAC PROTEIN 1"/>
    <property type="match status" value="1"/>
</dbReference>